<dbReference type="Proteomes" id="UP000030653">
    <property type="component" value="Unassembled WGS sequence"/>
</dbReference>
<protein>
    <submittedName>
        <fullName evidence="1">Uncharacterized protein</fullName>
    </submittedName>
</protein>
<keyword evidence="2" id="KW-1185">Reference proteome</keyword>
<accession>M5G705</accession>
<evidence type="ECO:0000313" key="1">
    <source>
        <dbReference type="EMBL" id="EJT99542.1"/>
    </source>
</evidence>
<name>M5G705_DACPD</name>
<sequence>MPTHMLTLGKDPAITYAFMDQLAAARPGMYTASTAHSPDEFETYAKNGKNDIDFVLLGAAQTDDQVINAKRIVANVWGSVKETLRQVLSDGGTFNTVVSVYDHTRSVQHSLMWSMWIVTPGRPTTAFLGANVR</sequence>
<dbReference type="EMBL" id="JH795869">
    <property type="protein sequence ID" value="EJT99542.1"/>
    <property type="molecule type" value="Genomic_DNA"/>
</dbReference>
<dbReference type="OrthoDB" id="3343133at2759"/>
<dbReference type="AlphaFoldDB" id="M5G705"/>
<proteinExistence type="predicted"/>
<evidence type="ECO:0000313" key="2">
    <source>
        <dbReference type="Proteomes" id="UP000030653"/>
    </source>
</evidence>
<dbReference type="HOGENOM" id="CLU_1906665_0_0_1"/>
<organism evidence="1 2">
    <name type="scientific">Dacryopinax primogenitus (strain DJM 731)</name>
    <name type="common">Brown rot fungus</name>
    <dbReference type="NCBI Taxonomy" id="1858805"/>
    <lineage>
        <taxon>Eukaryota</taxon>
        <taxon>Fungi</taxon>
        <taxon>Dikarya</taxon>
        <taxon>Basidiomycota</taxon>
        <taxon>Agaricomycotina</taxon>
        <taxon>Dacrymycetes</taxon>
        <taxon>Dacrymycetales</taxon>
        <taxon>Dacrymycetaceae</taxon>
        <taxon>Dacryopinax</taxon>
    </lineage>
</organism>
<gene>
    <name evidence="1" type="ORF">DACRYDRAFT_17232</name>
</gene>
<dbReference type="GeneID" id="63686328"/>
<dbReference type="RefSeq" id="XP_040626440.1">
    <property type="nucleotide sequence ID" value="XM_040771266.1"/>
</dbReference>
<reference evidence="1 2" key="1">
    <citation type="journal article" date="2012" name="Science">
        <title>The Paleozoic origin of enzymatic lignin decomposition reconstructed from 31 fungal genomes.</title>
        <authorList>
            <person name="Floudas D."/>
            <person name="Binder M."/>
            <person name="Riley R."/>
            <person name="Barry K."/>
            <person name="Blanchette R.A."/>
            <person name="Henrissat B."/>
            <person name="Martinez A.T."/>
            <person name="Otillar R."/>
            <person name="Spatafora J.W."/>
            <person name="Yadav J.S."/>
            <person name="Aerts A."/>
            <person name="Benoit I."/>
            <person name="Boyd A."/>
            <person name="Carlson A."/>
            <person name="Copeland A."/>
            <person name="Coutinho P.M."/>
            <person name="de Vries R.P."/>
            <person name="Ferreira P."/>
            <person name="Findley K."/>
            <person name="Foster B."/>
            <person name="Gaskell J."/>
            <person name="Glotzer D."/>
            <person name="Gorecki P."/>
            <person name="Heitman J."/>
            <person name="Hesse C."/>
            <person name="Hori C."/>
            <person name="Igarashi K."/>
            <person name="Jurgens J.A."/>
            <person name="Kallen N."/>
            <person name="Kersten P."/>
            <person name="Kohler A."/>
            <person name="Kuees U."/>
            <person name="Kumar T.K.A."/>
            <person name="Kuo A."/>
            <person name="LaButti K."/>
            <person name="Larrondo L.F."/>
            <person name="Lindquist E."/>
            <person name="Ling A."/>
            <person name="Lombard V."/>
            <person name="Lucas S."/>
            <person name="Lundell T."/>
            <person name="Martin R."/>
            <person name="McLaughlin D.J."/>
            <person name="Morgenstern I."/>
            <person name="Morin E."/>
            <person name="Murat C."/>
            <person name="Nagy L.G."/>
            <person name="Nolan M."/>
            <person name="Ohm R.A."/>
            <person name="Patyshakuliyeva A."/>
            <person name="Rokas A."/>
            <person name="Ruiz-Duenas F.J."/>
            <person name="Sabat G."/>
            <person name="Salamov A."/>
            <person name="Samejima M."/>
            <person name="Schmutz J."/>
            <person name="Slot J.C."/>
            <person name="St John F."/>
            <person name="Stenlid J."/>
            <person name="Sun H."/>
            <person name="Sun S."/>
            <person name="Syed K."/>
            <person name="Tsang A."/>
            <person name="Wiebenga A."/>
            <person name="Young D."/>
            <person name="Pisabarro A."/>
            <person name="Eastwood D.C."/>
            <person name="Martin F."/>
            <person name="Cullen D."/>
            <person name="Grigoriev I.V."/>
            <person name="Hibbett D.S."/>
        </authorList>
    </citation>
    <scope>NUCLEOTIDE SEQUENCE [LARGE SCALE GENOMIC DNA]</scope>
    <source>
        <strain evidence="1 2">DJM-731 SS1</strain>
    </source>
</reference>